<feature type="compositionally biased region" description="Low complexity" evidence="1">
    <location>
        <begin position="1"/>
        <end position="17"/>
    </location>
</feature>
<feature type="region of interest" description="Disordered" evidence="1">
    <location>
        <begin position="1"/>
        <end position="44"/>
    </location>
</feature>
<keyword evidence="3" id="KW-1185">Reference proteome</keyword>
<proteinExistence type="predicted"/>
<dbReference type="Proteomes" id="UP000324222">
    <property type="component" value="Unassembled WGS sequence"/>
</dbReference>
<reference evidence="2 3" key="1">
    <citation type="submission" date="2019-05" db="EMBL/GenBank/DDBJ databases">
        <title>Another draft genome of Portunus trituberculatus and its Hox gene families provides insights of decapod evolution.</title>
        <authorList>
            <person name="Jeong J.-H."/>
            <person name="Song I."/>
            <person name="Kim S."/>
            <person name="Choi T."/>
            <person name="Kim D."/>
            <person name="Ryu S."/>
            <person name="Kim W."/>
        </authorList>
    </citation>
    <scope>NUCLEOTIDE SEQUENCE [LARGE SCALE GENOMIC DNA]</scope>
    <source>
        <tissue evidence="2">Muscle</tissue>
    </source>
</reference>
<organism evidence="2 3">
    <name type="scientific">Portunus trituberculatus</name>
    <name type="common">Swimming crab</name>
    <name type="synonym">Neptunus trituberculatus</name>
    <dbReference type="NCBI Taxonomy" id="210409"/>
    <lineage>
        <taxon>Eukaryota</taxon>
        <taxon>Metazoa</taxon>
        <taxon>Ecdysozoa</taxon>
        <taxon>Arthropoda</taxon>
        <taxon>Crustacea</taxon>
        <taxon>Multicrustacea</taxon>
        <taxon>Malacostraca</taxon>
        <taxon>Eumalacostraca</taxon>
        <taxon>Eucarida</taxon>
        <taxon>Decapoda</taxon>
        <taxon>Pleocyemata</taxon>
        <taxon>Brachyura</taxon>
        <taxon>Eubrachyura</taxon>
        <taxon>Portunoidea</taxon>
        <taxon>Portunidae</taxon>
        <taxon>Portuninae</taxon>
        <taxon>Portunus</taxon>
    </lineage>
</organism>
<name>A0A5B7HJU8_PORTR</name>
<dbReference type="EMBL" id="VSRR010030335">
    <property type="protein sequence ID" value="MPC69999.1"/>
    <property type="molecule type" value="Genomic_DNA"/>
</dbReference>
<comment type="caution">
    <text evidence="2">The sequence shown here is derived from an EMBL/GenBank/DDBJ whole genome shotgun (WGS) entry which is preliminary data.</text>
</comment>
<protein>
    <submittedName>
        <fullName evidence="2">Uncharacterized protein</fullName>
    </submittedName>
</protein>
<gene>
    <name evidence="2" type="ORF">E2C01_064233</name>
</gene>
<dbReference type="AlphaFoldDB" id="A0A5B7HJU8"/>
<accession>A0A5B7HJU8</accession>
<evidence type="ECO:0000313" key="3">
    <source>
        <dbReference type="Proteomes" id="UP000324222"/>
    </source>
</evidence>
<evidence type="ECO:0000256" key="1">
    <source>
        <dbReference type="SAM" id="MobiDB-lite"/>
    </source>
</evidence>
<evidence type="ECO:0000313" key="2">
    <source>
        <dbReference type="EMBL" id="MPC69999.1"/>
    </source>
</evidence>
<sequence length="82" mass="9011">MVDPFSSFPPSIRSSQPVQRMRRRSSRGPLPDTSPCQPQYFTPDKPTKAMLSVNIYGNALSMFMASRPESVLSEGSNCGRSG</sequence>